<keyword evidence="2" id="KW-1185">Reference proteome</keyword>
<proteinExistence type="predicted"/>
<comment type="caution">
    <text evidence="1">The sequence shown here is derived from an EMBL/GenBank/DDBJ whole genome shotgun (WGS) entry which is preliminary data.</text>
</comment>
<protein>
    <submittedName>
        <fullName evidence="1">Uncharacterized protein</fullName>
    </submittedName>
</protein>
<dbReference type="EMBL" id="SRQM01000323">
    <property type="protein sequence ID" value="KAG6112727.1"/>
    <property type="molecule type" value="Genomic_DNA"/>
</dbReference>
<evidence type="ECO:0000313" key="2">
    <source>
        <dbReference type="Proteomes" id="UP000732380"/>
    </source>
</evidence>
<dbReference type="Proteomes" id="UP000732380">
    <property type="component" value="Unassembled WGS sequence"/>
</dbReference>
<name>A0A9P7PZH8_9HYPO</name>
<gene>
    <name evidence="1" type="ORF">E4U13_004176</name>
</gene>
<organism evidence="1 2">
    <name type="scientific">Claviceps humidiphila</name>
    <dbReference type="NCBI Taxonomy" id="1294629"/>
    <lineage>
        <taxon>Eukaryota</taxon>
        <taxon>Fungi</taxon>
        <taxon>Dikarya</taxon>
        <taxon>Ascomycota</taxon>
        <taxon>Pezizomycotina</taxon>
        <taxon>Sordariomycetes</taxon>
        <taxon>Hypocreomycetidae</taxon>
        <taxon>Hypocreales</taxon>
        <taxon>Clavicipitaceae</taxon>
        <taxon>Claviceps</taxon>
    </lineage>
</organism>
<reference evidence="1 2" key="1">
    <citation type="journal article" date="2020" name="bioRxiv">
        <title>Whole genome comparisons of ergot fungi reveals the divergence and evolution of species within the genus Claviceps are the result of varying mechanisms driving genome evolution and host range expansion.</title>
        <authorList>
            <person name="Wyka S.A."/>
            <person name="Mondo S.J."/>
            <person name="Liu M."/>
            <person name="Dettman J."/>
            <person name="Nalam V."/>
            <person name="Broders K.D."/>
        </authorList>
    </citation>
    <scope>NUCLEOTIDE SEQUENCE [LARGE SCALE GENOMIC DNA]</scope>
    <source>
        <strain evidence="1 2">LM576</strain>
    </source>
</reference>
<accession>A0A9P7PZH8</accession>
<evidence type="ECO:0000313" key="1">
    <source>
        <dbReference type="EMBL" id="KAG6112727.1"/>
    </source>
</evidence>
<sequence>MRMFMMLFFLVFFAFTSFVSLTFILLLILLCSYTGTFTCTLHAGVYTVCLSTFSIGKWQQLDKICYEWHDTPYDD</sequence>
<dbReference type="AlphaFoldDB" id="A0A9P7PZH8"/>